<keyword evidence="1" id="KW-0472">Membrane</keyword>
<protein>
    <submittedName>
        <fullName evidence="2">Uncharacterized protein</fullName>
    </submittedName>
</protein>
<dbReference type="KEGG" id="smia:P344_06895"/>
<dbReference type="Proteomes" id="UP000019260">
    <property type="component" value="Chromosome"/>
</dbReference>
<feature type="transmembrane region" description="Helical" evidence="1">
    <location>
        <begin position="87"/>
        <end position="107"/>
    </location>
</feature>
<dbReference type="OrthoDB" id="9918715at2"/>
<reference evidence="2 3" key="1">
    <citation type="submission" date="2013-09" db="EMBL/GenBank/DDBJ databases">
        <title>Complete genome sequence of Spiroplasma mirum suckling mouse cataract agent.</title>
        <authorList>
            <person name="Landry C.A."/>
            <person name="Bastian F.O."/>
            <person name="Thune R.L."/>
        </authorList>
    </citation>
    <scope>NUCLEOTIDE SEQUENCE [LARGE SCALE GENOMIC DNA]</scope>
    <source>
        <strain evidence="2 3">SMCA</strain>
    </source>
</reference>
<keyword evidence="3" id="KW-1185">Reference proteome</keyword>
<dbReference type="PATRIC" id="fig|838561.3.peg.1326"/>
<dbReference type="STRING" id="838561.P344_06895"/>
<dbReference type="KEGG" id="smir:SMM_1158"/>
<evidence type="ECO:0000256" key="1">
    <source>
        <dbReference type="SAM" id="Phobius"/>
    </source>
</evidence>
<keyword evidence="1" id="KW-0812">Transmembrane</keyword>
<feature type="transmembrane region" description="Helical" evidence="1">
    <location>
        <begin position="119"/>
        <end position="139"/>
    </location>
</feature>
<organism evidence="2 3">
    <name type="scientific">Spiroplasma mirum ATCC 29335</name>
    <dbReference type="NCBI Taxonomy" id="838561"/>
    <lineage>
        <taxon>Bacteria</taxon>
        <taxon>Bacillati</taxon>
        <taxon>Mycoplasmatota</taxon>
        <taxon>Mollicutes</taxon>
        <taxon>Entomoplasmatales</taxon>
        <taxon>Spiroplasmataceae</taxon>
        <taxon>Spiroplasma</taxon>
    </lineage>
</organism>
<dbReference type="HOGENOM" id="CLU_993607_0_0_14"/>
<accession>W0GMP7</accession>
<feature type="transmembrane region" description="Helical" evidence="1">
    <location>
        <begin position="210"/>
        <end position="231"/>
    </location>
</feature>
<dbReference type="AlphaFoldDB" id="W0GMP7"/>
<keyword evidence="1" id="KW-1133">Transmembrane helix</keyword>
<proteinExistence type="predicted"/>
<feature type="transmembrane region" description="Helical" evidence="1">
    <location>
        <begin position="23"/>
        <end position="43"/>
    </location>
</feature>
<dbReference type="EMBL" id="CP006720">
    <property type="protein sequence ID" value="AHI58677.1"/>
    <property type="molecule type" value="Genomic_DNA"/>
</dbReference>
<feature type="transmembrane region" description="Helical" evidence="1">
    <location>
        <begin position="181"/>
        <end position="198"/>
    </location>
</feature>
<evidence type="ECO:0000313" key="2">
    <source>
        <dbReference type="EMBL" id="AHI58677.1"/>
    </source>
</evidence>
<sequence>MNFFNEKIVFINEVVNIIFKSSFFWFLFIFILVMHSYTIFYNIRYSFKKTKKNNLMQFFLSLVLGAIIIYSFNLLLIYILAIYHPSLMFWVNLILGLIFLTTAIVAYKYHNIGAEFYKLFSIIFMIILSVTLFKLFIYFTKTIMTLKIITITCGILIETGLIFLLMLRVNNDAMLTLVKKFMWWFFVIRFLALCNIYITTSDQNLQFKDFLQDFFLESIIELFAILTFFIYHKKQETKEGEEILDQESLLFKIKHNNLKYNTWFKNTDTFINGYRQVLIN</sequence>
<name>W0GMP7_9MOLU</name>
<feature type="transmembrane region" description="Helical" evidence="1">
    <location>
        <begin position="55"/>
        <end position="81"/>
    </location>
</feature>
<evidence type="ECO:0000313" key="3">
    <source>
        <dbReference type="Proteomes" id="UP000019260"/>
    </source>
</evidence>
<dbReference type="RefSeq" id="WP_025317887.1">
    <property type="nucleotide sequence ID" value="NZ_CP002082.1"/>
</dbReference>
<gene>
    <name evidence="2" type="ORF">P344_06895</name>
</gene>
<feature type="transmembrane region" description="Helical" evidence="1">
    <location>
        <begin position="145"/>
        <end position="169"/>
    </location>
</feature>